<name>A0ABP4GNF8_9ACTN</name>
<protein>
    <submittedName>
        <fullName evidence="8">ABC transporter ATP-binding protein</fullName>
    </submittedName>
</protein>
<dbReference type="PANTHER" id="PTHR43394:SF1">
    <property type="entry name" value="ATP-BINDING CASSETTE SUB-FAMILY B MEMBER 10, MITOCHONDRIAL"/>
    <property type="match status" value="1"/>
</dbReference>
<keyword evidence="2 5" id="KW-0812">Transmembrane</keyword>
<comment type="subcellular location">
    <subcellularLocation>
        <location evidence="1">Cell membrane</location>
        <topology evidence="1">Multi-pass membrane protein</topology>
    </subcellularLocation>
</comment>
<comment type="caution">
    <text evidence="8">The sequence shown here is derived from an EMBL/GenBank/DDBJ whole genome shotgun (WGS) entry which is preliminary data.</text>
</comment>
<evidence type="ECO:0000259" key="7">
    <source>
        <dbReference type="PROSITE" id="PS50929"/>
    </source>
</evidence>
<gene>
    <name evidence="8" type="ORF">GCM10009665_22330</name>
</gene>
<accession>A0ABP4GNF8</accession>
<dbReference type="RefSeq" id="WP_344441183.1">
    <property type="nucleotide sequence ID" value="NZ_BAAALF010000029.1"/>
</dbReference>
<dbReference type="InterPro" id="IPR003439">
    <property type="entry name" value="ABC_transporter-like_ATP-bd"/>
</dbReference>
<dbReference type="PANTHER" id="PTHR43394">
    <property type="entry name" value="ATP-DEPENDENT PERMEASE MDL1, MITOCHONDRIAL"/>
    <property type="match status" value="1"/>
</dbReference>
<feature type="transmembrane region" description="Helical" evidence="5">
    <location>
        <begin position="69"/>
        <end position="89"/>
    </location>
</feature>
<evidence type="ECO:0000313" key="8">
    <source>
        <dbReference type="EMBL" id="GAA1231612.1"/>
    </source>
</evidence>
<dbReference type="SUPFAM" id="SSF90123">
    <property type="entry name" value="ABC transporter transmembrane region"/>
    <property type="match status" value="1"/>
</dbReference>
<keyword evidence="4 5" id="KW-0472">Membrane</keyword>
<feature type="transmembrane region" description="Helical" evidence="5">
    <location>
        <begin position="285"/>
        <end position="302"/>
    </location>
</feature>
<dbReference type="InterPro" id="IPR027417">
    <property type="entry name" value="P-loop_NTPase"/>
</dbReference>
<dbReference type="EMBL" id="BAAALF010000029">
    <property type="protein sequence ID" value="GAA1231612.1"/>
    <property type="molecule type" value="Genomic_DNA"/>
</dbReference>
<feature type="domain" description="ABC transmembrane type-1" evidence="7">
    <location>
        <begin position="33"/>
        <end position="314"/>
    </location>
</feature>
<feature type="domain" description="ABC transporter" evidence="6">
    <location>
        <begin position="246"/>
        <end position="567"/>
    </location>
</feature>
<keyword evidence="8" id="KW-0067">ATP-binding</keyword>
<evidence type="ECO:0000256" key="2">
    <source>
        <dbReference type="ARBA" id="ARBA00022692"/>
    </source>
</evidence>
<evidence type="ECO:0000256" key="5">
    <source>
        <dbReference type="SAM" id="Phobius"/>
    </source>
</evidence>
<dbReference type="PROSITE" id="PS00211">
    <property type="entry name" value="ABC_TRANSPORTER_1"/>
    <property type="match status" value="1"/>
</dbReference>
<dbReference type="GO" id="GO:0005524">
    <property type="term" value="F:ATP binding"/>
    <property type="evidence" value="ECO:0007669"/>
    <property type="project" value="UniProtKB-KW"/>
</dbReference>
<sequence length="571" mass="60759">MRDFPDRHPGAPDIRGPWRYLWWLVLDHRRALVLSGIFNAVWVAAQGLTPGLIGQAVNAGLLAGDQRALIWWGLAIVGLGVVQAVAAVLQDNFALSAKAGSGYQTLQFVTRRVSELGATMQRRASTGDLVTVGVSDINQIGRAMAAAARGVGGAVAFVVVATFMLLASWQVGLLVLLGVPGILLINTRSLRLLQRRQNQLRTGQSELTDQSVDIVRGLRILRGIGGEQLFARRYRDGSQELRSTAVRLAAVSAALGALNTFLPSLLLVGVVALCASRVLDGQLNAGQMIACYGYAAFLVVPVRRMTYAVSAVAQAKVAADHVTRLLRTQPELRPCPESDPSPGPEAGDVLADPLSGLLVTPSLFTAVVCGSDDAAALADRLGRYVDSPATWAGRPLAALPLAEVRRRILVGTADARLFAGELRAELDPEGRLEGSDDPLWEALDAASARDIVQALPEGLDTLVATGGQDFSGGQQQRLRLVRALMADPEVLILNDPTSAVDAHTESRIAAGLTRLRRGRTTVVLTTSVLLLGRADRVVLVADGRVVAEGSHEAMMDDARYRSTVERGMVTS</sequence>
<keyword evidence="3 5" id="KW-1133">Transmembrane helix</keyword>
<dbReference type="Proteomes" id="UP001500037">
    <property type="component" value="Unassembled WGS sequence"/>
</dbReference>
<dbReference type="PROSITE" id="PS50929">
    <property type="entry name" value="ABC_TM1F"/>
    <property type="match status" value="1"/>
</dbReference>
<keyword evidence="9" id="KW-1185">Reference proteome</keyword>
<proteinExistence type="predicted"/>
<organism evidence="8 9">
    <name type="scientific">Kitasatospora nipponensis</name>
    <dbReference type="NCBI Taxonomy" id="258049"/>
    <lineage>
        <taxon>Bacteria</taxon>
        <taxon>Bacillati</taxon>
        <taxon>Actinomycetota</taxon>
        <taxon>Actinomycetes</taxon>
        <taxon>Kitasatosporales</taxon>
        <taxon>Streptomycetaceae</taxon>
        <taxon>Kitasatospora</taxon>
    </lineage>
</organism>
<dbReference type="Gene3D" id="3.40.50.300">
    <property type="entry name" value="P-loop containing nucleotide triphosphate hydrolases"/>
    <property type="match status" value="1"/>
</dbReference>
<dbReference type="SUPFAM" id="SSF52540">
    <property type="entry name" value="P-loop containing nucleoside triphosphate hydrolases"/>
    <property type="match status" value="1"/>
</dbReference>
<feature type="transmembrane region" description="Helical" evidence="5">
    <location>
        <begin position="146"/>
        <end position="167"/>
    </location>
</feature>
<dbReference type="Pfam" id="PF00005">
    <property type="entry name" value="ABC_tran"/>
    <property type="match status" value="1"/>
</dbReference>
<feature type="transmembrane region" description="Helical" evidence="5">
    <location>
        <begin position="173"/>
        <end position="193"/>
    </location>
</feature>
<evidence type="ECO:0000256" key="1">
    <source>
        <dbReference type="ARBA" id="ARBA00004651"/>
    </source>
</evidence>
<feature type="transmembrane region" description="Helical" evidence="5">
    <location>
        <begin position="248"/>
        <end position="273"/>
    </location>
</feature>
<dbReference type="Gene3D" id="1.20.1560.10">
    <property type="entry name" value="ABC transporter type 1, transmembrane domain"/>
    <property type="match status" value="1"/>
</dbReference>
<dbReference type="Pfam" id="PF00664">
    <property type="entry name" value="ABC_membrane"/>
    <property type="match status" value="1"/>
</dbReference>
<dbReference type="InterPro" id="IPR036640">
    <property type="entry name" value="ABC1_TM_sf"/>
</dbReference>
<dbReference type="InterPro" id="IPR017871">
    <property type="entry name" value="ABC_transporter-like_CS"/>
</dbReference>
<evidence type="ECO:0000256" key="3">
    <source>
        <dbReference type="ARBA" id="ARBA00022989"/>
    </source>
</evidence>
<dbReference type="PROSITE" id="PS50893">
    <property type="entry name" value="ABC_TRANSPORTER_2"/>
    <property type="match status" value="1"/>
</dbReference>
<dbReference type="InterPro" id="IPR039421">
    <property type="entry name" value="Type_1_exporter"/>
</dbReference>
<keyword evidence="8" id="KW-0547">Nucleotide-binding</keyword>
<evidence type="ECO:0000256" key="4">
    <source>
        <dbReference type="ARBA" id="ARBA00023136"/>
    </source>
</evidence>
<feature type="transmembrane region" description="Helical" evidence="5">
    <location>
        <begin position="31"/>
        <end position="49"/>
    </location>
</feature>
<evidence type="ECO:0000259" key="6">
    <source>
        <dbReference type="PROSITE" id="PS50893"/>
    </source>
</evidence>
<dbReference type="InterPro" id="IPR011527">
    <property type="entry name" value="ABC1_TM_dom"/>
</dbReference>
<reference evidence="9" key="1">
    <citation type="journal article" date="2019" name="Int. J. Syst. Evol. Microbiol.">
        <title>The Global Catalogue of Microorganisms (GCM) 10K type strain sequencing project: providing services to taxonomists for standard genome sequencing and annotation.</title>
        <authorList>
            <consortium name="The Broad Institute Genomics Platform"/>
            <consortium name="The Broad Institute Genome Sequencing Center for Infectious Disease"/>
            <person name="Wu L."/>
            <person name="Ma J."/>
        </authorList>
    </citation>
    <scope>NUCLEOTIDE SEQUENCE [LARGE SCALE GENOMIC DNA]</scope>
    <source>
        <strain evidence="9">JCM 13004</strain>
    </source>
</reference>
<evidence type="ECO:0000313" key="9">
    <source>
        <dbReference type="Proteomes" id="UP001500037"/>
    </source>
</evidence>